<dbReference type="PANTHER" id="PTHR18829:SF0">
    <property type="entry name" value="PROTEIN YAE1 HOMOLOG"/>
    <property type="match status" value="1"/>
</dbReference>
<dbReference type="InParanoid" id="A0A1V8SBH8"/>
<dbReference type="Proteomes" id="UP000192596">
    <property type="component" value="Unassembled WGS sequence"/>
</dbReference>
<evidence type="ECO:0000256" key="4">
    <source>
        <dbReference type="ARBA" id="ARBA00007096"/>
    </source>
</evidence>
<feature type="region of interest" description="Disordered" evidence="10">
    <location>
        <begin position="202"/>
        <end position="281"/>
    </location>
</feature>
<name>A0A1V8SBH8_9PEZI</name>
<feature type="compositionally biased region" description="Basic and acidic residues" evidence="10">
    <location>
        <begin position="333"/>
        <end position="354"/>
    </location>
</feature>
<comment type="subcellular location">
    <subcellularLocation>
        <location evidence="3">Cytoplasm</location>
    </subcellularLocation>
    <subcellularLocation>
        <location evidence="2">Nucleus</location>
    </subcellularLocation>
</comment>
<dbReference type="AlphaFoldDB" id="A0A1V8SBH8"/>
<evidence type="ECO:0000313" key="12">
    <source>
        <dbReference type="EMBL" id="OQN96516.1"/>
    </source>
</evidence>
<feature type="region of interest" description="Disordered" evidence="10">
    <location>
        <begin position="333"/>
        <end position="387"/>
    </location>
</feature>
<evidence type="ECO:0000256" key="2">
    <source>
        <dbReference type="ARBA" id="ARBA00004123"/>
    </source>
</evidence>
<comment type="function">
    <text evidence="1">The complex LTO1:YAE1 may function as a target specific adapter that probably recruits apo-RPLI1 to the cytosolic iron-sulfur protein assembly (CIA) complex machinery. May be required for biogenesis of the large ribosomal subunit and initiation of translation.</text>
</comment>
<evidence type="ECO:0000256" key="8">
    <source>
        <dbReference type="ARBA" id="ARBA00022490"/>
    </source>
</evidence>
<evidence type="ECO:0000256" key="6">
    <source>
        <dbReference type="ARBA" id="ARBA00017286"/>
    </source>
</evidence>
<evidence type="ECO:0000256" key="9">
    <source>
        <dbReference type="ARBA" id="ARBA00023242"/>
    </source>
</evidence>
<dbReference type="GO" id="GO:0005634">
    <property type="term" value="C:nucleus"/>
    <property type="evidence" value="ECO:0007669"/>
    <property type="project" value="UniProtKB-SubCell"/>
</dbReference>
<keyword evidence="13" id="KW-1185">Reference proteome</keyword>
<dbReference type="InterPro" id="IPR038881">
    <property type="entry name" value="Yae1-like"/>
</dbReference>
<organism evidence="12 13">
    <name type="scientific">Cryoendolithus antarcticus</name>
    <dbReference type="NCBI Taxonomy" id="1507870"/>
    <lineage>
        <taxon>Eukaryota</taxon>
        <taxon>Fungi</taxon>
        <taxon>Dikarya</taxon>
        <taxon>Ascomycota</taxon>
        <taxon>Pezizomycotina</taxon>
        <taxon>Dothideomycetes</taxon>
        <taxon>Dothideomycetidae</taxon>
        <taxon>Cladosporiales</taxon>
        <taxon>Cladosporiaceae</taxon>
        <taxon>Cryoendolithus</taxon>
    </lineage>
</organism>
<dbReference type="OrthoDB" id="20086at2759"/>
<gene>
    <name evidence="12" type="ORF">B0A48_17089</name>
</gene>
<comment type="subunit">
    <text evidence="5">May form a complex with LTO1.</text>
</comment>
<comment type="similarity">
    <text evidence="4">Belongs to the YAE1 family.</text>
</comment>
<proteinExistence type="inferred from homology"/>
<evidence type="ECO:0000256" key="7">
    <source>
        <dbReference type="ARBA" id="ARBA00018400"/>
    </source>
</evidence>
<dbReference type="EMBL" id="NAJO01000065">
    <property type="protein sequence ID" value="OQN96516.1"/>
    <property type="molecule type" value="Genomic_DNA"/>
</dbReference>
<dbReference type="STRING" id="1507870.A0A1V8SBH8"/>
<evidence type="ECO:0000256" key="5">
    <source>
        <dbReference type="ARBA" id="ARBA00011427"/>
    </source>
</evidence>
<evidence type="ECO:0000259" key="11">
    <source>
        <dbReference type="Pfam" id="PF09811"/>
    </source>
</evidence>
<reference evidence="13" key="1">
    <citation type="submission" date="2017-03" db="EMBL/GenBank/DDBJ databases">
        <title>Genomes of endolithic fungi from Antarctica.</title>
        <authorList>
            <person name="Coleine C."/>
            <person name="Masonjones S."/>
            <person name="Stajich J.E."/>
        </authorList>
    </citation>
    <scope>NUCLEOTIDE SEQUENCE [LARGE SCALE GENOMIC DNA]</scope>
    <source>
        <strain evidence="13">CCFEE 5527</strain>
    </source>
</reference>
<keyword evidence="9" id="KW-0539">Nucleus</keyword>
<comment type="caution">
    <text evidence="12">The sequence shown here is derived from an EMBL/GenBank/DDBJ whole genome shotgun (WGS) entry which is preliminary data.</text>
</comment>
<evidence type="ECO:0000256" key="3">
    <source>
        <dbReference type="ARBA" id="ARBA00004496"/>
    </source>
</evidence>
<evidence type="ECO:0000256" key="10">
    <source>
        <dbReference type="SAM" id="MobiDB-lite"/>
    </source>
</evidence>
<protein>
    <recommendedName>
        <fullName evidence="7">Protein YAE1</fullName>
    </recommendedName>
    <alternativeName>
        <fullName evidence="6">Protein yae1</fullName>
    </alternativeName>
</protein>
<dbReference type="GO" id="GO:0005737">
    <property type="term" value="C:cytoplasm"/>
    <property type="evidence" value="ECO:0007669"/>
    <property type="project" value="UniProtKB-SubCell"/>
</dbReference>
<sequence>MLRDLPPFRSSEPIFMSTPAVEEVSHQNDLLDDIFGSAPGSPVRDDADRETLESFSVQGSERSDIQRLRNTHVTNGYREGIADSKEKYIQAGFDEGYSLGAELGMKVGWCLGVLEGICRALPAEGLSAMDTVPTSHPVVLVKRAREELKMENLVTEQYFGTNGIWLYDVPGQESETTFREVAAAHPVLRSLLDHDMGGRSYQSGWPKPCASSSDSDSSSLGDIDLKTDTDSDIEDERQTKATNTKAVDDKSETDSDSGLSSLGSTPSPPGSPRTQDAPVEKLPPLPKCECKGWCMCKKYKLFYSGAYKGMRSVEDTESQGYKLPSQTHLSERTLAGEKLPESRMRKMARDEKKGVVKQLNAKVNGQRFTWEDGEQPAELPRSWAGDD</sequence>
<evidence type="ECO:0000313" key="13">
    <source>
        <dbReference type="Proteomes" id="UP000192596"/>
    </source>
</evidence>
<feature type="compositionally biased region" description="Low complexity" evidence="10">
    <location>
        <begin position="256"/>
        <end position="265"/>
    </location>
</feature>
<accession>A0A1V8SBH8</accession>
<dbReference type="InterPro" id="IPR019191">
    <property type="entry name" value="Essential_protein_Yae1_N"/>
</dbReference>
<dbReference type="PANTHER" id="PTHR18829">
    <property type="entry name" value="PROTEIN YAE1 HOMOLOG"/>
    <property type="match status" value="1"/>
</dbReference>
<keyword evidence="8" id="KW-0963">Cytoplasm</keyword>
<evidence type="ECO:0000256" key="1">
    <source>
        <dbReference type="ARBA" id="ARBA00003836"/>
    </source>
</evidence>
<feature type="domain" description="Essential protein Yae1 N-terminal" evidence="11">
    <location>
        <begin position="76"/>
        <end position="113"/>
    </location>
</feature>
<dbReference type="Pfam" id="PF09811">
    <property type="entry name" value="Yae1_N"/>
    <property type="match status" value="1"/>
</dbReference>